<proteinExistence type="predicted"/>
<evidence type="ECO:0000313" key="2">
    <source>
        <dbReference type="EMBL" id="CAF3761294.1"/>
    </source>
</evidence>
<reference evidence="2" key="1">
    <citation type="submission" date="2021-02" db="EMBL/GenBank/DDBJ databases">
        <authorList>
            <person name="Nowell W R."/>
        </authorList>
    </citation>
    <scope>NUCLEOTIDE SEQUENCE</scope>
</reference>
<dbReference type="EMBL" id="CAJNOK010006024">
    <property type="protein sequence ID" value="CAF0991222.1"/>
    <property type="molecule type" value="Genomic_DNA"/>
</dbReference>
<evidence type="ECO:0000313" key="1">
    <source>
        <dbReference type="EMBL" id="CAF0991222.1"/>
    </source>
</evidence>
<sequence>CASRKLFIKTIFDDITFSEIKDDFNISKTRFYDYQKVEQEDVEKAFFYRYSRRKVDKMEDGEIDLISNFISERCPTFSGKGKNKPKRLDNLDELYESYCNLILEENKQRIKNDGWEKLKKRISNYNYHVNKFYHQREQYNYLKSNIEENEVLLTTDFTKYSYKVTDFIIELKYKDKISKEIITKYYHNLADRNVKGEKSHDGFAGWNFAIHCLDYLFKNEQTFKKSEKIILFSDSGQDFHCKEYLFLLSEIASNHKKEMEVYFFAEYHVCNGCDSAAGLVSIVITKFQIESKEEFNSGENIFNHLCRYQNEKDSLENHVIKFYNKIPKREITVEKLPKKVKKWRQWKIIGIGYFEMRELYLCGDKDTQKIKRMK</sequence>
<feature type="non-terminal residue" evidence="2">
    <location>
        <position position="1"/>
    </location>
</feature>
<organism evidence="2 3">
    <name type="scientific">Didymodactylos carnosus</name>
    <dbReference type="NCBI Taxonomy" id="1234261"/>
    <lineage>
        <taxon>Eukaryota</taxon>
        <taxon>Metazoa</taxon>
        <taxon>Spiralia</taxon>
        <taxon>Gnathifera</taxon>
        <taxon>Rotifera</taxon>
        <taxon>Eurotatoria</taxon>
        <taxon>Bdelloidea</taxon>
        <taxon>Philodinida</taxon>
        <taxon>Philodinidae</taxon>
        <taxon>Didymodactylos</taxon>
    </lineage>
</organism>
<accession>A0A8S2IMN1</accession>
<dbReference type="EMBL" id="CAJOBA010006031">
    <property type="protein sequence ID" value="CAF3761294.1"/>
    <property type="molecule type" value="Genomic_DNA"/>
</dbReference>
<dbReference type="Proteomes" id="UP000677228">
    <property type="component" value="Unassembled WGS sequence"/>
</dbReference>
<protein>
    <submittedName>
        <fullName evidence="2">Uncharacterized protein</fullName>
    </submittedName>
</protein>
<dbReference type="AlphaFoldDB" id="A0A8S2IMN1"/>
<name>A0A8S2IMN1_9BILA</name>
<gene>
    <name evidence="1" type="ORF">OVA965_LOCUS14083</name>
    <name evidence="2" type="ORF">TMI583_LOCUS14086</name>
</gene>
<comment type="caution">
    <text evidence="2">The sequence shown here is derived from an EMBL/GenBank/DDBJ whole genome shotgun (WGS) entry which is preliminary data.</text>
</comment>
<dbReference type="Proteomes" id="UP000682733">
    <property type="component" value="Unassembled WGS sequence"/>
</dbReference>
<evidence type="ECO:0000313" key="3">
    <source>
        <dbReference type="Proteomes" id="UP000682733"/>
    </source>
</evidence>